<evidence type="ECO:0000256" key="1">
    <source>
        <dbReference type="ARBA" id="ARBA00001946"/>
    </source>
</evidence>
<feature type="binding site" evidence="15">
    <location>
        <position position="26"/>
    </location>
    <ligand>
        <name>ATP</name>
        <dbReference type="ChEBI" id="CHEBI:30616"/>
    </ligand>
</feature>
<dbReference type="UniPathway" id="UPA00109">
    <property type="reaction ID" value="UER00182"/>
</dbReference>
<evidence type="ECO:0000259" key="16">
    <source>
        <dbReference type="Pfam" id="PF00365"/>
    </source>
</evidence>
<evidence type="ECO:0000256" key="6">
    <source>
        <dbReference type="ARBA" id="ARBA00022533"/>
    </source>
</evidence>
<evidence type="ECO:0000256" key="12">
    <source>
        <dbReference type="ARBA" id="ARBA00022842"/>
    </source>
</evidence>
<comment type="caution">
    <text evidence="15">Lacks conserved residue(s) required for the propagation of feature annotation.</text>
</comment>
<comment type="cofactor">
    <cofactor evidence="1 15">
        <name>Mg(2+)</name>
        <dbReference type="ChEBI" id="CHEBI:18420"/>
    </cofactor>
</comment>
<dbReference type="Gene3D" id="3.40.50.450">
    <property type="match status" value="1"/>
</dbReference>
<protein>
    <recommendedName>
        <fullName evidence="15">ATP-dependent 6-phosphofructokinase</fullName>
        <shortName evidence="15">ATP-PFK</shortName>
        <shortName evidence="15">Phosphofructokinase</shortName>
        <ecNumber evidence="15">2.7.1.11</ecNumber>
    </recommendedName>
    <alternativeName>
        <fullName evidence="15">Phosphohexokinase</fullName>
    </alternativeName>
</protein>
<sequence>MMDKEGKVHGKGCVHMKKIAILTSGGDSQGMNSAIRAVVRTGLSRGYEMYGVKRGFKGLMNDDFFKMVSKDVSDILYRGGTFLQSARSERFKTPEGQKIAVENLQKRGIDYVVVIGGDGSYKGAQVLIKHGIKTFGLPGTIDNDIPLTDYTIGFDTTLNVVTDAIGNLRDTMSSHERVSVIEAMGRHCGDIALQAGISSGVDAILIPEVPYDLEAIAAELKAGFDRGKSHSIVIVAEGAGSAEEVAKELKALSGLDTRATILGHIQRGGTPSAFDRVFTSRMGHRVIELIEEGISGVALGMEKNEITYHTFDEIFAGKNKINEKMYHVFMDLV</sequence>
<comment type="subcellular location">
    <subcellularLocation>
        <location evidence="3 15">Cytoplasm</location>
    </subcellularLocation>
</comment>
<dbReference type="GO" id="GO:0005945">
    <property type="term" value="C:6-phosphofructokinase complex"/>
    <property type="evidence" value="ECO:0007669"/>
    <property type="project" value="TreeGrafter"/>
</dbReference>
<feature type="binding site" evidence="15">
    <location>
        <position position="177"/>
    </location>
    <ligand>
        <name>substrate</name>
        <note>ligand shared between dimeric partners</note>
    </ligand>
</feature>
<dbReference type="GO" id="GO:0030388">
    <property type="term" value="P:fructose 1,6-bisphosphate metabolic process"/>
    <property type="evidence" value="ECO:0007669"/>
    <property type="project" value="TreeGrafter"/>
</dbReference>
<evidence type="ECO:0000256" key="2">
    <source>
        <dbReference type="ARBA" id="ARBA00002659"/>
    </source>
</evidence>
<feature type="active site" description="Proton acceptor" evidence="15">
    <location>
        <position position="142"/>
    </location>
</feature>
<name>A0A511X1G9_9BACI</name>
<dbReference type="GO" id="GO:0016208">
    <property type="term" value="F:AMP binding"/>
    <property type="evidence" value="ECO:0007669"/>
    <property type="project" value="TreeGrafter"/>
</dbReference>
<feature type="binding site" description="in other chain" evidence="15">
    <location>
        <position position="226"/>
    </location>
    <ligand>
        <name>ADP</name>
        <dbReference type="ChEBI" id="CHEBI:456216"/>
        <note>allosteric activator; ligand shared between dimeric partners</note>
    </ligand>
</feature>
<keyword evidence="10 15" id="KW-0418">Kinase</keyword>
<feature type="binding site" evidence="15">
    <location>
        <position position="118"/>
    </location>
    <ligand>
        <name>Mg(2+)</name>
        <dbReference type="ChEBI" id="CHEBI:18420"/>
        <note>catalytic</note>
    </ligand>
</feature>
<keyword evidence="11 15" id="KW-0067">ATP-binding</keyword>
<keyword evidence="12 15" id="KW-0460">Magnesium</keyword>
<keyword evidence="9 15" id="KW-0547">Nucleotide-binding</keyword>
<evidence type="ECO:0000256" key="14">
    <source>
        <dbReference type="ARBA" id="ARBA00048070"/>
    </source>
</evidence>
<feature type="binding site" description="in other chain" evidence="15">
    <location>
        <begin position="140"/>
        <end position="142"/>
    </location>
    <ligand>
        <name>substrate</name>
        <note>ligand shared between dimeric partners</note>
    </ligand>
</feature>
<feature type="binding site" description="in other chain" evidence="15">
    <location>
        <position position="169"/>
    </location>
    <ligand>
        <name>ADP</name>
        <dbReference type="ChEBI" id="CHEBI:456216"/>
        <note>allosteric activator; ligand shared between dimeric partners</note>
    </ligand>
</feature>
<feature type="binding site" description="in other chain" evidence="15">
    <location>
        <position position="237"/>
    </location>
    <ligand>
        <name>substrate</name>
        <note>ligand shared between dimeric partners</note>
    </ligand>
</feature>
<dbReference type="GO" id="GO:0042802">
    <property type="term" value="F:identical protein binding"/>
    <property type="evidence" value="ECO:0007669"/>
    <property type="project" value="TreeGrafter"/>
</dbReference>
<dbReference type="PRINTS" id="PR00476">
    <property type="entry name" value="PHFRCTKINASE"/>
</dbReference>
<keyword evidence="5 15" id="KW-0963">Cytoplasm</keyword>
<evidence type="ECO:0000256" key="11">
    <source>
        <dbReference type="ARBA" id="ARBA00022840"/>
    </source>
</evidence>
<dbReference type="FunFam" id="3.40.50.450:FF:000001">
    <property type="entry name" value="ATP-dependent 6-phosphofructokinase"/>
    <property type="match status" value="1"/>
</dbReference>
<dbReference type="Proteomes" id="UP000321400">
    <property type="component" value="Unassembled WGS sequence"/>
</dbReference>
<dbReference type="HAMAP" id="MF_00339">
    <property type="entry name" value="Phosphofructokinase_I_B1"/>
    <property type="match status" value="1"/>
</dbReference>
<comment type="caution">
    <text evidence="17">The sequence shown here is derived from an EMBL/GenBank/DDBJ whole genome shotgun (WGS) entry which is preliminary data.</text>
</comment>
<organism evidence="17 18">
    <name type="scientific">Halolactibacillus alkaliphilus</name>
    <dbReference type="NCBI Taxonomy" id="442899"/>
    <lineage>
        <taxon>Bacteria</taxon>
        <taxon>Bacillati</taxon>
        <taxon>Bacillota</taxon>
        <taxon>Bacilli</taxon>
        <taxon>Bacillales</taxon>
        <taxon>Bacillaceae</taxon>
        <taxon>Halolactibacillus</taxon>
    </lineage>
</organism>
<dbReference type="GO" id="GO:0046872">
    <property type="term" value="F:metal ion binding"/>
    <property type="evidence" value="ECO:0007669"/>
    <property type="project" value="UniProtKB-KW"/>
</dbReference>
<dbReference type="GO" id="GO:0048029">
    <property type="term" value="F:monosaccharide binding"/>
    <property type="evidence" value="ECO:0007669"/>
    <property type="project" value="TreeGrafter"/>
</dbReference>
<keyword evidence="6 15" id="KW-0021">Allosteric enzyme</keyword>
<feature type="binding site" evidence="15">
    <location>
        <begin position="87"/>
        <end position="88"/>
    </location>
    <ligand>
        <name>ATP</name>
        <dbReference type="ChEBI" id="CHEBI:30616"/>
    </ligand>
</feature>
<evidence type="ECO:0000256" key="13">
    <source>
        <dbReference type="ARBA" id="ARBA00023152"/>
    </source>
</evidence>
<proteinExistence type="inferred from homology"/>
<dbReference type="FunFam" id="3.40.50.460:FF:000002">
    <property type="entry name" value="ATP-dependent 6-phosphofructokinase"/>
    <property type="match status" value="1"/>
</dbReference>
<dbReference type="NCBIfam" id="NF002872">
    <property type="entry name" value="PRK03202.1"/>
    <property type="match status" value="1"/>
</dbReference>
<dbReference type="EC" id="2.7.1.11" evidence="15"/>
<feature type="binding site" evidence="15">
    <location>
        <begin position="36"/>
        <end position="40"/>
    </location>
    <ligand>
        <name>ADP</name>
        <dbReference type="ChEBI" id="CHEBI:456216"/>
        <note>allosteric activator; ligand shared between dimeric partners</note>
    </ligand>
</feature>
<dbReference type="STRING" id="442899.SAMN05720591_1124"/>
<comment type="subunit">
    <text evidence="15">Homotetramer.</text>
</comment>
<dbReference type="NCBIfam" id="TIGR02482">
    <property type="entry name" value="PFKA_ATP"/>
    <property type="match status" value="1"/>
</dbReference>
<comment type="catalytic activity">
    <reaction evidence="14 15">
        <text>beta-D-fructose 6-phosphate + ATP = beta-D-fructose 1,6-bisphosphate + ADP + H(+)</text>
        <dbReference type="Rhea" id="RHEA:16109"/>
        <dbReference type="ChEBI" id="CHEBI:15378"/>
        <dbReference type="ChEBI" id="CHEBI:30616"/>
        <dbReference type="ChEBI" id="CHEBI:32966"/>
        <dbReference type="ChEBI" id="CHEBI:57634"/>
        <dbReference type="ChEBI" id="CHEBI:456216"/>
        <dbReference type="EC" id="2.7.1.11"/>
    </reaction>
</comment>
<comment type="pathway">
    <text evidence="4 15">Carbohydrate degradation; glycolysis; D-glyceraldehyde 3-phosphate and glycerone phosphate from D-glucose: step 3/4.</text>
</comment>
<evidence type="ECO:0000256" key="7">
    <source>
        <dbReference type="ARBA" id="ARBA00022679"/>
    </source>
</evidence>
<accession>A0A511X1G9</accession>
<dbReference type="InterPro" id="IPR022953">
    <property type="entry name" value="ATP_PFK"/>
</dbReference>
<dbReference type="GO" id="GO:0003872">
    <property type="term" value="F:6-phosphofructokinase activity"/>
    <property type="evidence" value="ECO:0007669"/>
    <property type="project" value="UniProtKB-UniRule"/>
</dbReference>
<dbReference type="InterPro" id="IPR015912">
    <property type="entry name" value="Phosphofructokinase_CS"/>
</dbReference>
<comment type="function">
    <text evidence="2 15">Catalyzes the phosphorylation of D-fructose 6-phosphate to fructose 1,6-bisphosphate by ATP, the first committing step of glycolysis.</text>
</comment>
<comment type="activity regulation">
    <text evidence="15">Allosterically activated by ADP and other diphosphonucleosides, and allosterically inhibited by phosphoenolpyruvate.</text>
</comment>
<keyword evidence="18" id="KW-1185">Reference proteome</keyword>
<feature type="binding site" description="in other chain" evidence="15">
    <location>
        <begin position="184"/>
        <end position="186"/>
    </location>
    <ligand>
        <name>substrate</name>
        <note>ligand shared between dimeric partners</note>
    </ligand>
</feature>
<dbReference type="EMBL" id="BJYE01000012">
    <property type="protein sequence ID" value="GEN56771.1"/>
    <property type="molecule type" value="Genomic_DNA"/>
</dbReference>
<feature type="binding site" description="in other chain" evidence="15">
    <location>
        <begin position="264"/>
        <end position="267"/>
    </location>
    <ligand>
        <name>substrate</name>
        <note>ligand shared between dimeric partners</note>
    </ligand>
</feature>
<keyword evidence="8 15" id="KW-0479">Metal-binding</keyword>
<evidence type="ECO:0000313" key="18">
    <source>
        <dbReference type="Proteomes" id="UP000321400"/>
    </source>
</evidence>
<evidence type="ECO:0000256" key="15">
    <source>
        <dbReference type="HAMAP-Rule" id="MF_00339"/>
    </source>
</evidence>
<feature type="binding site" evidence="15">
    <location>
        <begin position="117"/>
        <end position="120"/>
    </location>
    <ligand>
        <name>ATP</name>
        <dbReference type="ChEBI" id="CHEBI:30616"/>
    </ligand>
</feature>
<dbReference type="PROSITE" id="PS00433">
    <property type="entry name" value="PHOSPHOFRUCTOKINASE"/>
    <property type="match status" value="1"/>
</dbReference>
<feature type="domain" description="Phosphofructokinase" evidence="16">
    <location>
        <begin position="18"/>
        <end position="290"/>
    </location>
</feature>
<dbReference type="PANTHER" id="PTHR13697:SF4">
    <property type="entry name" value="ATP-DEPENDENT 6-PHOSPHOFRUCTOKINASE"/>
    <property type="match status" value="1"/>
</dbReference>
<evidence type="ECO:0000256" key="8">
    <source>
        <dbReference type="ARBA" id="ARBA00022723"/>
    </source>
</evidence>
<dbReference type="GO" id="GO:0005524">
    <property type="term" value="F:ATP binding"/>
    <property type="evidence" value="ECO:0007669"/>
    <property type="project" value="UniProtKB-UniRule"/>
</dbReference>
<gene>
    <name evidence="17" type="primary">pfkA_1</name>
    <name evidence="15" type="synonym">pfkA</name>
    <name evidence="17" type="ORF">HAL01_12350</name>
</gene>
<dbReference type="AlphaFoldDB" id="A0A511X1G9"/>
<dbReference type="PIRSF" id="PIRSF000532">
    <property type="entry name" value="ATP_PFK_prok"/>
    <property type="match status" value="1"/>
</dbReference>
<comment type="similarity">
    <text evidence="15">Belongs to the phosphofructokinase type A (PFKA) family. ATP-dependent PFK group I subfamily. Prokaryotic clade 'B1' sub-subfamily.</text>
</comment>
<evidence type="ECO:0000256" key="4">
    <source>
        <dbReference type="ARBA" id="ARBA00004679"/>
    </source>
</evidence>
<dbReference type="SUPFAM" id="SSF53784">
    <property type="entry name" value="Phosphofructokinase"/>
    <property type="match status" value="1"/>
</dbReference>
<keyword evidence="13 15" id="KW-0324">Glycolysis</keyword>
<dbReference type="GO" id="GO:0006002">
    <property type="term" value="P:fructose 6-phosphate metabolic process"/>
    <property type="evidence" value="ECO:0007669"/>
    <property type="project" value="UniProtKB-UniRule"/>
</dbReference>
<reference evidence="17 18" key="1">
    <citation type="submission" date="2019-07" db="EMBL/GenBank/DDBJ databases">
        <title>Whole genome shotgun sequence of Halolactibacillus alkaliphilus NBRC 103919.</title>
        <authorList>
            <person name="Hosoyama A."/>
            <person name="Uohara A."/>
            <person name="Ohji S."/>
            <person name="Ichikawa N."/>
        </authorList>
    </citation>
    <scope>NUCLEOTIDE SEQUENCE [LARGE SCALE GENOMIC DNA]</scope>
    <source>
        <strain evidence="17 18">NBRC 103919</strain>
    </source>
</reference>
<feature type="binding site" description="in other chain" evidence="15">
    <location>
        <begin position="228"/>
        <end position="230"/>
    </location>
    <ligand>
        <name>ADP</name>
        <dbReference type="ChEBI" id="CHEBI:456216"/>
        <note>allosteric activator; ligand shared between dimeric partners</note>
    </ligand>
</feature>
<dbReference type="GO" id="GO:0070095">
    <property type="term" value="F:fructose-6-phosphate binding"/>
    <property type="evidence" value="ECO:0007669"/>
    <property type="project" value="TreeGrafter"/>
</dbReference>
<feature type="binding site" description="in other chain" evidence="15">
    <location>
        <begin position="200"/>
        <end position="202"/>
    </location>
    <ligand>
        <name>ADP</name>
        <dbReference type="ChEBI" id="CHEBI:456216"/>
        <note>allosteric activator; ligand shared between dimeric partners</note>
    </ligand>
</feature>
<evidence type="ECO:0000313" key="17">
    <source>
        <dbReference type="EMBL" id="GEN56771.1"/>
    </source>
</evidence>
<dbReference type="PANTHER" id="PTHR13697">
    <property type="entry name" value="PHOSPHOFRUCTOKINASE"/>
    <property type="match status" value="1"/>
</dbReference>
<dbReference type="GO" id="GO:0061621">
    <property type="term" value="P:canonical glycolysis"/>
    <property type="evidence" value="ECO:0007669"/>
    <property type="project" value="TreeGrafter"/>
</dbReference>
<keyword evidence="7 15" id="KW-0808">Transferase</keyword>
<evidence type="ECO:0000256" key="9">
    <source>
        <dbReference type="ARBA" id="ARBA00022741"/>
    </source>
</evidence>
<dbReference type="Pfam" id="PF00365">
    <property type="entry name" value="PFK"/>
    <property type="match status" value="1"/>
</dbReference>
<evidence type="ECO:0000256" key="10">
    <source>
        <dbReference type="ARBA" id="ARBA00022777"/>
    </source>
</evidence>
<dbReference type="InterPro" id="IPR000023">
    <property type="entry name" value="Phosphofructokinase_dom"/>
</dbReference>
<evidence type="ECO:0000256" key="3">
    <source>
        <dbReference type="ARBA" id="ARBA00004496"/>
    </source>
</evidence>
<feature type="binding site" evidence="15">
    <location>
        <position position="258"/>
    </location>
    <ligand>
        <name>substrate</name>
        <note>ligand shared between dimeric partners</note>
    </ligand>
</feature>
<evidence type="ECO:0000256" key="5">
    <source>
        <dbReference type="ARBA" id="ARBA00022490"/>
    </source>
</evidence>
<dbReference type="InterPro" id="IPR035966">
    <property type="entry name" value="PKF_sf"/>
</dbReference>
<dbReference type="InterPro" id="IPR012003">
    <property type="entry name" value="ATP_PFK_prok-type"/>
</dbReference>
<dbReference type="InterPro" id="IPR012828">
    <property type="entry name" value="PFKA_ATP_prok"/>
</dbReference>
<dbReference type="Gene3D" id="3.40.50.460">
    <property type="entry name" value="Phosphofructokinase domain"/>
    <property type="match status" value="1"/>
</dbReference>